<evidence type="ECO:0000256" key="6">
    <source>
        <dbReference type="SAM" id="MobiDB-lite"/>
    </source>
</evidence>
<dbReference type="Gene3D" id="6.10.140.470">
    <property type="match status" value="1"/>
</dbReference>
<dbReference type="FunFam" id="2.30.30.40:FF:000203">
    <property type="entry name" value="Cdc42-interacting protein 4, isoform F"/>
    <property type="match status" value="1"/>
</dbReference>
<keyword evidence="1 3" id="KW-0728">SH3 domain</keyword>
<keyword evidence="11" id="KW-1185">Reference proteome</keyword>
<evidence type="ECO:0000259" key="8">
    <source>
        <dbReference type="PROSITE" id="PS51741"/>
    </source>
</evidence>
<evidence type="ECO:0000256" key="4">
    <source>
        <dbReference type="PROSITE-ProRule" id="PRU01077"/>
    </source>
</evidence>
<dbReference type="Pfam" id="PF25610">
    <property type="entry name" value="HR1_TOCA"/>
    <property type="match status" value="1"/>
</dbReference>
<dbReference type="Gene3D" id="1.20.1270.60">
    <property type="entry name" value="Arfaptin homology (AH) domain/BAR domain"/>
    <property type="match status" value="1"/>
</dbReference>
<dbReference type="CDD" id="cd11619">
    <property type="entry name" value="HR1_CIP4-like"/>
    <property type="match status" value="1"/>
</dbReference>
<evidence type="ECO:0000313" key="10">
    <source>
        <dbReference type="EMBL" id="TRY62908.1"/>
    </source>
</evidence>
<dbReference type="PROSITE" id="PS51860">
    <property type="entry name" value="REM_1"/>
    <property type="match status" value="1"/>
</dbReference>
<gene>
    <name evidence="10" type="ORF">TCAL_06282</name>
</gene>
<evidence type="ECO:0000259" key="7">
    <source>
        <dbReference type="PROSITE" id="PS50002"/>
    </source>
</evidence>
<sequence>MTNPRLVKQFVPRKKEEEDYQFTYTKAYKNLLNELGDQAGQHELIAETLSSQVVQELASLVKQLKDDRRKHLTEGARIQAQLQSSLTFLGKTKEKYEKAFGASERALDAYQKADADLNLSRAEVEKQRMNSTIKSQQCDDAKNEYANQLQKANESQTKYYQHLLPTVFQNLQDLDEKRIKCIQNFILKSVQSEKDVLPIVNQCLEGMEKCAEEIDEAEDTRMVIERYKSGFIPPSDIPFEDLSNAETSSVNGSMNSIGHNSSIPAIPGSVEKKTILGTITGGRGSQNNLTSEKEDFSDLPPNQRKKKLQQKIDELNGKVCQETAARDGLMKMKQVYEGNPALGDPMSIQGQLSENGHKLDKLRAELKKFQGYLDEMEGRISSSPGNTLTPNSRKNSNGTIISSNHVVNNSSPNRRSSVSDGAESLSRSASDSSVSNPSLNHNKAMNTPLHSQGNSNSPESGIVMSGNHHHGESGSDSMDGYGGDMLVRVVEGQDGLGDHNEDEFFDAEPLPVLGRCKALYPFEVTSEGSIRMTENEDLWVIEADQGDGWTRVRRINISALDPMPEGFVPSTYIEVTEMFSVPHPV</sequence>
<organism evidence="10 11">
    <name type="scientific">Tigriopus californicus</name>
    <name type="common">Marine copepod</name>
    <dbReference type="NCBI Taxonomy" id="6832"/>
    <lineage>
        <taxon>Eukaryota</taxon>
        <taxon>Metazoa</taxon>
        <taxon>Ecdysozoa</taxon>
        <taxon>Arthropoda</taxon>
        <taxon>Crustacea</taxon>
        <taxon>Multicrustacea</taxon>
        <taxon>Hexanauplia</taxon>
        <taxon>Copepoda</taxon>
        <taxon>Harpacticoida</taxon>
        <taxon>Harpacticidae</taxon>
        <taxon>Tigriopus</taxon>
    </lineage>
</organism>
<comment type="caution">
    <text evidence="10">The sequence shown here is derived from an EMBL/GenBank/DDBJ whole genome shotgun (WGS) entry which is preliminary data.</text>
</comment>
<evidence type="ECO:0008006" key="12">
    <source>
        <dbReference type="Google" id="ProtNLM"/>
    </source>
</evidence>
<feature type="compositionally biased region" description="Polar residues" evidence="6">
    <location>
        <begin position="380"/>
        <end position="401"/>
    </location>
</feature>
<keyword evidence="2 4" id="KW-0175">Coiled coil</keyword>
<feature type="domain" description="SH3" evidence="7">
    <location>
        <begin position="511"/>
        <end position="578"/>
    </location>
</feature>
<feature type="coiled-coil region" evidence="5">
    <location>
        <begin position="119"/>
        <end position="158"/>
    </location>
</feature>
<dbReference type="PANTHER" id="PTHR15735">
    <property type="entry name" value="FCH AND DOUBLE SH3 DOMAINS PROTEIN"/>
    <property type="match status" value="1"/>
</dbReference>
<dbReference type="CDD" id="cd11911">
    <property type="entry name" value="SH3_CIP4-like"/>
    <property type="match status" value="1"/>
</dbReference>
<feature type="domain" description="REM-1" evidence="9">
    <location>
        <begin position="298"/>
        <end position="375"/>
    </location>
</feature>
<feature type="compositionally biased region" description="Low complexity" evidence="6">
    <location>
        <begin position="402"/>
        <end position="438"/>
    </location>
</feature>
<dbReference type="STRING" id="6832.A0A553NBW1"/>
<feature type="compositionally biased region" description="Polar residues" evidence="6">
    <location>
        <begin position="439"/>
        <end position="459"/>
    </location>
</feature>
<dbReference type="PANTHER" id="PTHR15735:SF12">
    <property type="entry name" value="CDC42-INTERACTING PROTEIN 4, ISOFORM B"/>
    <property type="match status" value="1"/>
</dbReference>
<dbReference type="AlphaFoldDB" id="A0A553NBW1"/>
<evidence type="ECO:0000313" key="11">
    <source>
        <dbReference type="Proteomes" id="UP000318571"/>
    </source>
</evidence>
<feature type="domain" description="F-BAR" evidence="8">
    <location>
        <begin position="1"/>
        <end position="219"/>
    </location>
</feature>
<accession>A0A553NBW1</accession>
<proteinExistence type="predicted"/>
<dbReference type="InterPro" id="IPR011072">
    <property type="entry name" value="HR1_rho-bd"/>
</dbReference>
<name>A0A553NBW1_TIGCA</name>
<dbReference type="InterPro" id="IPR036028">
    <property type="entry name" value="SH3-like_dom_sf"/>
</dbReference>
<dbReference type="InterPro" id="IPR057870">
    <property type="entry name" value="HR1_TOCA"/>
</dbReference>
<dbReference type="PROSITE" id="PS50002">
    <property type="entry name" value="SH3"/>
    <property type="match status" value="1"/>
</dbReference>
<dbReference type="InterPro" id="IPR031160">
    <property type="entry name" value="F_BAR_dom"/>
</dbReference>
<dbReference type="SUPFAM" id="SSF103657">
    <property type="entry name" value="BAR/IMD domain-like"/>
    <property type="match status" value="1"/>
</dbReference>
<dbReference type="GO" id="GO:0007165">
    <property type="term" value="P:signal transduction"/>
    <property type="evidence" value="ECO:0007669"/>
    <property type="project" value="InterPro"/>
</dbReference>
<dbReference type="Proteomes" id="UP000318571">
    <property type="component" value="Chromosome 10"/>
</dbReference>
<dbReference type="OMA" id="YADGWWE"/>
<evidence type="ECO:0000256" key="2">
    <source>
        <dbReference type="ARBA" id="ARBA00023054"/>
    </source>
</evidence>
<dbReference type="SUPFAM" id="SSF50044">
    <property type="entry name" value="SH3-domain"/>
    <property type="match status" value="1"/>
</dbReference>
<dbReference type="Gene3D" id="2.30.30.40">
    <property type="entry name" value="SH3 Domains"/>
    <property type="match status" value="1"/>
</dbReference>
<evidence type="ECO:0000256" key="1">
    <source>
        <dbReference type="ARBA" id="ARBA00022443"/>
    </source>
</evidence>
<reference evidence="10 11" key="1">
    <citation type="journal article" date="2018" name="Nat. Ecol. Evol.">
        <title>Genomic signatures of mitonuclear coevolution across populations of Tigriopus californicus.</title>
        <authorList>
            <person name="Barreto F.S."/>
            <person name="Watson E.T."/>
            <person name="Lima T.G."/>
            <person name="Willett C.S."/>
            <person name="Edmands S."/>
            <person name="Li W."/>
            <person name="Burton R.S."/>
        </authorList>
    </citation>
    <scope>NUCLEOTIDE SEQUENCE [LARGE SCALE GENOMIC DNA]</scope>
    <source>
        <strain evidence="10 11">San Diego</strain>
    </source>
</reference>
<dbReference type="PROSITE" id="PS51741">
    <property type="entry name" value="F_BAR"/>
    <property type="match status" value="1"/>
</dbReference>
<evidence type="ECO:0000259" key="9">
    <source>
        <dbReference type="PROSITE" id="PS51860"/>
    </source>
</evidence>
<dbReference type="EMBL" id="VCGU01000458">
    <property type="protein sequence ID" value="TRY62908.1"/>
    <property type="molecule type" value="Genomic_DNA"/>
</dbReference>
<feature type="region of interest" description="Disordered" evidence="6">
    <location>
        <begin position="377"/>
        <end position="482"/>
    </location>
</feature>
<dbReference type="InterPro" id="IPR001452">
    <property type="entry name" value="SH3_domain"/>
</dbReference>
<dbReference type="InterPro" id="IPR027267">
    <property type="entry name" value="AH/BAR_dom_sf"/>
</dbReference>
<protein>
    <recommendedName>
        <fullName evidence="12">Formin-binding protein 1-like</fullName>
    </recommendedName>
</protein>
<feature type="region of interest" description="Disordered" evidence="6">
    <location>
        <begin position="280"/>
        <end position="303"/>
    </location>
</feature>
<evidence type="ECO:0000256" key="3">
    <source>
        <dbReference type="PROSITE-ProRule" id="PRU00192"/>
    </source>
</evidence>
<dbReference type="SMART" id="SM00326">
    <property type="entry name" value="SH3"/>
    <property type="match status" value="1"/>
</dbReference>
<evidence type="ECO:0000256" key="5">
    <source>
        <dbReference type="SAM" id="Coils"/>
    </source>
</evidence>